<name>A0A1G2T0W8_9BACT</name>
<proteinExistence type="inferred from homology"/>
<dbReference type="InterPro" id="IPR046348">
    <property type="entry name" value="SIS_dom_sf"/>
</dbReference>
<feature type="domain" description="SIS" evidence="3">
    <location>
        <begin position="21"/>
        <end position="147"/>
    </location>
</feature>
<dbReference type="InterPro" id="IPR019490">
    <property type="entry name" value="Glu6P/Mann6P_isomerase_C"/>
</dbReference>
<comment type="similarity">
    <text evidence="1">Belongs to the PGI/PMI family.</text>
</comment>
<dbReference type="CDD" id="cd05017">
    <property type="entry name" value="SIS_PGI_PMI_1"/>
    <property type="match status" value="1"/>
</dbReference>
<dbReference type="GO" id="GO:0004347">
    <property type="term" value="F:glucose-6-phosphate isomerase activity"/>
    <property type="evidence" value="ECO:0007669"/>
    <property type="project" value="InterPro"/>
</dbReference>
<dbReference type="SUPFAM" id="SSF53697">
    <property type="entry name" value="SIS domain"/>
    <property type="match status" value="1"/>
</dbReference>
<evidence type="ECO:0000256" key="1">
    <source>
        <dbReference type="ARBA" id="ARBA00010523"/>
    </source>
</evidence>
<evidence type="ECO:0000259" key="3">
    <source>
        <dbReference type="PROSITE" id="PS51464"/>
    </source>
</evidence>
<protein>
    <recommendedName>
        <fullName evidence="3">SIS domain-containing protein</fullName>
    </recommendedName>
</protein>
<evidence type="ECO:0000256" key="2">
    <source>
        <dbReference type="ARBA" id="ARBA00023235"/>
    </source>
</evidence>
<dbReference type="Gene3D" id="3.40.50.10490">
    <property type="entry name" value="Glucose-6-phosphate isomerase like protein, domain 1"/>
    <property type="match status" value="2"/>
</dbReference>
<dbReference type="InterPro" id="IPR035484">
    <property type="entry name" value="SIS_PGI/PMI_1"/>
</dbReference>
<organism evidence="4 5">
    <name type="scientific">Candidatus Zambryskibacteria bacterium RIFCSPHIGHO2_01_FULL_46_30</name>
    <dbReference type="NCBI Taxonomy" id="1802739"/>
    <lineage>
        <taxon>Bacteria</taxon>
        <taxon>Candidatus Zambryskiibacteriota</taxon>
    </lineage>
</organism>
<dbReference type="GO" id="GO:1901135">
    <property type="term" value="P:carbohydrate derivative metabolic process"/>
    <property type="evidence" value="ECO:0007669"/>
    <property type="project" value="InterPro"/>
</dbReference>
<dbReference type="EMBL" id="MHVI01000027">
    <property type="protein sequence ID" value="OHA90920.1"/>
    <property type="molecule type" value="Genomic_DNA"/>
</dbReference>
<dbReference type="GO" id="GO:0097367">
    <property type="term" value="F:carbohydrate derivative binding"/>
    <property type="evidence" value="ECO:0007669"/>
    <property type="project" value="InterPro"/>
</dbReference>
<sequence length="313" mass="34856">MNEKTFRDQISFEPRFEGDLSREEVARYDNVIVGGMGGSGLAARILFFLDQTFPVWLHDDYNLPAKSEGRVLYIAISYSGNTAETLSFAKEALAKKYSLVIITSGGVLLEIARRNNVPHVLVPTGFQPRNAVVYMLRALLYALKRGELLREPPEGFVDYQKVYREGRAVGRDFAKKIPLIYASRSNQVLAHIWKIMFNETGKIPAFDNYFPELTHNEMQGILPKTAGALGEQLKVLLLLDEEDDERVAHEMNIFQDLAPSQGISVTSLKLPSDSASQVIYTLVAAGGAAQVVAELDGVKVDEVPFIELFKKSL</sequence>
<dbReference type="PROSITE" id="PS51464">
    <property type="entry name" value="SIS"/>
    <property type="match status" value="1"/>
</dbReference>
<keyword evidence="2" id="KW-0413">Isomerase</keyword>
<evidence type="ECO:0000313" key="4">
    <source>
        <dbReference type="EMBL" id="OHA90920.1"/>
    </source>
</evidence>
<accession>A0A1G2T0W8</accession>
<comment type="caution">
    <text evidence="4">The sequence shown here is derived from an EMBL/GenBank/DDBJ whole genome shotgun (WGS) entry which is preliminary data.</text>
</comment>
<dbReference type="Proteomes" id="UP000177746">
    <property type="component" value="Unassembled WGS sequence"/>
</dbReference>
<gene>
    <name evidence="4" type="ORF">A2665_02235</name>
</gene>
<evidence type="ECO:0000313" key="5">
    <source>
        <dbReference type="Proteomes" id="UP000177746"/>
    </source>
</evidence>
<reference evidence="4 5" key="1">
    <citation type="journal article" date="2016" name="Nat. Commun.">
        <title>Thousands of microbial genomes shed light on interconnected biogeochemical processes in an aquifer system.</title>
        <authorList>
            <person name="Anantharaman K."/>
            <person name="Brown C.T."/>
            <person name="Hug L.A."/>
            <person name="Sharon I."/>
            <person name="Castelle C.J."/>
            <person name="Probst A.J."/>
            <person name="Thomas B.C."/>
            <person name="Singh A."/>
            <person name="Wilkins M.J."/>
            <person name="Karaoz U."/>
            <person name="Brodie E.L."/>
            <person name="Williams K.H."/>
            <person name="Hubbard S.S."/>
            <person name="Banfield J.F."/>
        </authorList>
    </citation>
    <scope>NUCLEOTIDE SEQUENCE [LARGE SCALE GENOMIC DNA]</scope>
</reference>
<dbReference type="GO" id="GO:0004476">
    <property type="term" value="F:mannose-6-phosphate isomerase activity"/>
    <property type="evidence" value="ECO:0007669"/>
    <property type="project" value="InterPro"/>
</dbReference>
<dbReference type="AlphaFoldDB" id="A0A1G2T0W8"/>
<dbReference type="Pfam" id="PF10432">
    <property type="entry name" value="bact-PGI_C"/>
    <property type="match status" value="1"/>
</dbReference>
<dbReference type="GO" id="GO:0005975">
    <property type="term" value="P:carbohydrate metabolic process"/>
    <property type="evidence" value="ECO:0007669"/>
    <property type="project" value="InterPro"/>
</dbReference>
<dbReference type="InterPro" id="IPR001347">
    <property type="entry name" value="SIS_dom"/>
</dbReference>